<sequence length="143" mass="16044">MVASKNLAQWLAEYSESHRHPQNKALHWLCVPAIFFSIMGLLINLNAALAGVLTLAVVLFYRRLSAALAVAMVLFMAVCWALVWLLPPGYALYWVIFVLAWIGQFVGHKLEGKKPSFFQDIQFLLIGPAWVAVTLFGLKTDVR</sequence>
<feature type="transmembrane region" description="Helical" evidence="1">
    <location>
        <begin position="26"/>
        <end position="59"/>
    </location>
</feature>
<dbReference type="KEGG" id="usu:LVJ78_06280"/>
<dbReference type="PANTHER" id="PTHR28026">
    <property type="entry name" value="DUF962 DOMAIN PROTEIN (AFU_ORTHOLOGUE AFUA_8G05310)"/>
    <property type="match status" value="1"/>
</dbReference>
<dbReference type="InterPro" id="IPR009305">
    <property type="entry name" value="Mpo1-like"/>
</dbReference>
<protein>
    <submittedName>
        <fullName evidence="3">DUF962 domain-containing protein</fullName>
    </submittedName>
    <submittedName>
        <fullName evidence="2">Membrane protein YGL010W</fullName>
    </submittedName>
</protein>
<feature type="transmembrane region" description="Helical" evidence="1">
    <location>
        <begin position="91"/>
        <end position="108"/>
    </location>
</feature>
<dbReference type="EMBL" id="CP091507">
    <property type="protein sequence ID" value="UOO78339.1"/>
    <property type="molecule type" value="Genomic_DNA"/>
</dbReference>
<keyword evidence="1" id="KW-1133">Transmembrane helix</keyword>
<dbReference type="EMBL" id="SLXE01000024">
    <property type="protein sequence ID" value="TCP02393.1"/>
    <property type="molecule type" value="Genomic_DNA"/>
</dbReference>
<evidence type="ECO:0000256" key="1">
    <source>
        <dbReference type="SAM" id="Phobius"/>
    </source>
</evidence>
<dbReference type="RefSeq" id="WP_132954390.1">
    <property type="nucleotide sequence ID" value="NZ_CBDUCQ010000033.1"/>
</dbReference>
<feature type="transmembrane region" description="Helical" evidence="1">
    <location>
        <begin position="120"/>
        <end position="138"/>
    </location>
</feature>
<accession>A0AAE9GZC0</accession>
<dbReference type="GO" id="GO:0016020">
    <property type="term" value="C:membrane"/>
    <property type="evidence" value="ECO:0007669"/>
    <property type="project" value="GOC"/>
</dbReference>
<feature type="transmembrane region" description="Helical" evidence="1">
    <location>
        <begin position="66"/>
        <end position="85"/>
    </location>
</feature>
<dbReference type="Pfam" id="PF06127">
    <property type="entry name" value="Mpo1-like"/>
    <property type="match status" value="1"/>
</dbReference>
<proteinExistence type="predicted"/>
<evidence type="ECO:0000313" key="4">
    <source>
        <dbReference type="Proteomes" id="UP000294721"/>
    </source>
</evidence>
<name>A0AAE9GZC0_9NEIS</name>
<dbReference type="AlphaFoldDB" id="A0AAE9GZC0"/>
<keyword evidence="1" id="KW-0472">Membrane</keyword>
<organism evidence="3 5">
    <name type="scientific">Uruburuella suis</name>
    <dbReference type="NCBI Taxonomy" id="252130"/>
    <lineage>
        <taxon>Bacteria</taxon>
        <taxon>Pseudomonadati</taxon>
        <taxon>Pseudomonadota</taxon>
        <taxon>Betaproteobacteria</taxon>
        <taxon>Neisseriales</taxon>
        <taxon>Neisseriaceae</taxon>
        <taxon>Uruburuella</taxon>
    </lineage>
</organism>
<evidence type="ECO:0000313" key="5">
    <source>
        <dbReference type="Proteomes" id="UP000829756"/>
    </source>
</evidence>
<keyword evidence="1" id="KW-0812">Transmembrane</keyword>
<reference evidence="2 4" key="1">
    <citation type="submission" date="2019-03" db="EMBL/GenBank/DDBJ databases">
        <title>Genomic Encyclopedia of Type Strains, Phase IV (KMG-IV): sequencing the most valuable type-strain genomes for metagenomic binning, comparative biology and taxonomic classification.</title>
        <authorList>
            <person name="Goeker M."/>
        </authorList>
    </citation>
    <scope>NUCLEOTIDE SEQUENCE [LARGE SCALE GENOMIC DNA]</scope>
    <source>
        <strain evidence="2 4">DSM 17474</strain>
    </source>
</reference>
<reference evidence="3" key="2">
    <citation type="submission" date="2021-12" db="EMBL/GenBank/DDBJ databases">
        <authorList>
            <person name="Veyrier F.J."/>
        </authorList>
    </citation>
    <scope>NUCLEOTIDE SEQUENCE</scope>
    <source>
        <strain evidence="3">1258/02</strain>
    </source>
</reference>
<dbReference type="Proteomes" id="UP000294721">
    <property type="component" value="Unassembled WGS sequence"/>
</dbReference>
<dbReference type="Proteomes" id="UP000829756">
    <property type="component" value="Chromosome"/>
</dbReference>
<dbReference type="PANTHER" id="PTHR28026:SF9">
    <property type="entry name" value="2-HYDROXY-PALMITIC ACID DIOXYGENASE MPO1"/>
    <property type="match status" value="1"/>
</dbReference>
<dbReference type="GO" id="GO:0046521">
    <property type="term" value="P:sphingoid catabolic process"/>
    <property type="evidence" value="ECO:0007669"/>
    <property type="project" value="TreeGrafter"/>
</dbReference>
<evidence type="ECO:0000313" key="2">
    <source>
        <dbReference type="EMBL" id="TCP02393.1"/>
    </source>
</evidence>
<evidence type="ECO:0000313" key="3">
    <source>
        <dbReference type="EMBL" id="UOO78339.1"/>
    </source>
</evidence>
<gene>
    <name evidence="2" type="ORF">EV680_12419</name>
    <name evidence="3" type="ORF">LVJ78_06280</name>
</gene>
<reference evidence="3" key="3">
    <citation type="journal article" date="2022" name="Res Sq">
        <title>Evolution of multicellular longitudinally dividing oral cavity symbionts (Neisseriaceae).</title>
        <authorList>
            <person name="Nyongesa S."/>
            <person name="Weber P."/>
            <person name="Bernet E."/>
            <person name="Pullido F."/>
            <person name="Nieckarz M."/>
            <person name="Delaby M."/>
            <person name="Nieves C."/>
            <person name="Viehboeck T."/>
            <person name="Krause N."/>
            <person name="Rivera-Millot A."/>
            <person name="Nakamura A."/>
            <person name="Vischer N."/>
            <person name="VanNieuwenhze M."/>
            <person name="Brun Y."/>
            <person name="Cava F."/>
            <person name="Bulgheresi S."/>
            <person name="Veyrier F."/>
        </authorList>
    </citation>
    <scope>NUCLEOTIDE SEQUENCE</scope>
    <source>
        <strain evidence="3">1258/02</strain>
    </source>
</reference>
<keyword evidence="4" id="KW-1185">Reference proteome</keyword>